<gene>
    <name evidence="1" type="ORF">M5I08_01465</name>
</gene>
<sequence>MTASGDDRLDVSHVRAVIHVDDADIGRQRLASGNVLNLLDDTAVASADIEIVFNGAAIWALTRQSALTAELARLQARGVALLACNDSMRTAGVTVDQLIPNVTVVPSGISHLVGRQHEQWAYIRP</sequence>
<dbReference type="Pfam" id="PF02635">
    <property type="entry name" value="DsrE"/>
    <property type="match status" value="1"/>
</dbReference>
<accession>A0ABY4QK76</accession>
<evidence type="ECO:0000313" key="1">
    <source>
        <dbReference type="EMBL" id="UQX11249.1"/>
    </source>
</evidence>
<dbReference type="PANTHER" id="PTHR37691">
    <property type="entry name" value="BLR3518 PROTEIN"/>
    <property type="match status" value="1"/>
</dbReference>
<dbReference type="InterPro" id="IPR003787">
    <property type="entry name" value="Sulphur_relay_DsrE/F-like"/>
</dbReference>
<protein>
    <submittedName>
        <fullName evidence="1">DsrE family protein</fullName>
    </submittedName>
</protein>
<proteinExistence type="predicted"/>
<dbReference type="Proteomes" id="UP001056610">
    <property type="component" value="Chromosome"/>
</dbReference>
<dbReference type="EMBL" id="CP097320">
    <property type="protein sequence ID" value="UQX11249.1"/>
    <property type="molecule type" value="Genomic_DNA"/>
</dbReference>
<dbReference type="PANTHER" id="PTHR37691:SF1">
    <property type="entry name" value="BLR3518 PROTEIN"/>
    <property type="match status" value="1"/>
</dbReference>
<reference evidence="1" key="1">
    <citation type="submission" date="2022-05" db="EMBL/GenBank/DDBJ databases">
        <title>A methanotrophic Mycobacterium dominates a cave microbial ecosystem.</title>
        <authorList>
            <person name="Van Spanning R.J.M."/>
            <person name="Guan Q."/>
            <person name="Melkonian C."/>
            <person name="Gallant J."/>
            <person name="Polerecky L."/>
            <person name="Flot J.-F."/>
            <person name="Brandt B.W."/>
            <person name="Braster M."/>
            <person name="Iturbe Espinoza P."/>
            <person name="Aerts J."/>
            <person name="Meima-Franke M."/>
            <person name="Piersma S.R."/>
            <person name="Bunduc C."/>
            <person name="Ummels R."/>
            <person name="Pain A."/>
            <person name="Fleming E.J."/>
            <person name="van der Wel N."/>
            <person name="Gherman V.D."/>
            <person name="Sarbu S.M."/>
            <person name="Bodelier P.L.E."/>
            <person name="Bitter W."/>
        </authorList>
    </citation>
    <scope>NUCLEOTIDE SEQUENCE</scope>
    <source>
        <strain evidence="1">Sulfur Cave</strain>
    </source>
</reference>
<name>A0ABY4QK76_9MYCO</name>
<dbReference type="RefSeq" id="WP_219070708.1">
    <property type="nucleotide sequence ID" value="NZ_CAJUXY010000105.1"/>
</dbReference>
<organism evidence="1 2">
    <name type="scientific">Candidatus Mycobacterium methanotrophicum</name>
    <dbReference type="NCBI Taxonomy" id="2943498"/>
    <lineage>
        <taxon>Bacteria</taxon>
        <taxon>Bacillati</taxon>
        <taxon>Actinomycetota</taxon>
        <taxon>Actinomycetes</taxon>
        <taxon>Mycobacteriales</taxon>
        <taxon>Mycobacteriaceae</taxon>
        <taxon>Mycobacterium</taxon>
    </lineage>
</organism>
<keyword evidence="2" id="KW-1185">Reference proteome</keyword>
<evidence type="ECO:0000313" key="2">
    <source>
        <dbReference type="Proteomes" id="UP001056610"/>
    </source>
</evidence>